<keyword evidence="1" id="KW-1133">Transmembrane helix</keyword>
<name>A0A1K1SXJ5_9PSEU</name>
<feature type="transmembrane region" description="Helical" evidence="1">
    <location>
        <begin position="77"/>
        <end position="96"/>
    </location>
</feature>
<feature type="transmembrane region" description="Helical" evidence="1">
    <location>
        <begin position="43"/>
        <end position="65"/>
    </location>
</feature>
<keyword evidence="1" id="KW-0812">Transmembrane</keyword>
<protein>
    <submittedName>
        <fullName evidence="2">Uncharacterized protein</fullName>
    </submittedName>
</protein>
<keyword evidence="1" id="KW-0472">Membrane</keyword>
<dbReference type="EMBL" id="FPJG01000006">
    <property type="protein sequence ID" value="SFW88581.1"/>
    <property type="molecule type" value="Genomic_DNA"/>
</dbReference>
<evidence type="ECO:0000313" key="2">
    <source>
        <dbReference type="EMBL" id="SFW88581.1"/>
    </source>
</evidence>
<evidence type="ECO:0000256" key="1">
    <source>
        <dbReference type="SAM" id="Phobius"/>
    </source>
</evidence>
<reference evidence="3" key="1">
    <citation type="submission" date="2016-11" db="EMBL/GenBank/DDBJ databases">
        <authorList>
            <person name="Varghese N."/>
            <person name="Submissions S."/>
        </authorList>
    </citation>
    <scope>NUCLEOTIDE SEQUENCE [LARGE SCALE GENOMIC DNA]</scope>
    <source>
        <strain evidence="3">DSM 44671</strain>
    </source>
</reference>
<gene>
    <name evidence="2" type="ORF">SAMN04489730_7001</name>
</gene>
<sequence>MYLNLAISLAVGVFTYLHFQEVVDYQLAHLPAPPKDVEKTRDTLTKLTWIRLGVVVALAVVYMRIARSLPLRRRRTYVRLFVLTLGGCIAMAYLVIAGGSPDWTRAAQTLQGVVLLALFFTLLGSDCRAHFFAKAAR</sequence>
<evidence type="ECO:0000313" key="3">
    <source>
        <dbReference type="Proteomes" id="UP000182740"/>
    </source>
</evidence>
<dbReference type="AlphaFoldDB" id="A0A1K1SXJ5"/>
<proteinExistence type="predicted"/>
<feature type="transmembrane region" description="Helical" evidence="1">
    <location>
        <begin position="108"/>
        <end position="127"/>
    </location>
</feature>
<organism evidence="2 3">
    <name type="scientific">Amycolatopsis australiensis</name>
    <dbReference type="NCBI Taxonomy" id="546364"/>
    <lineage>
        <taxon>Bacteria</taxon>
        <taxon>Bacillati</taxon>
        <taxon>Actinomycetota</taxon>
        <taxon>Actinomycetes</taxon>
        <taxon>Pseudonocardiales</taxon>
        <taxon>Pseudonocardiaceae</taxon>
        <taxon>Amycolatopsis</taxon>
    </lineage>
</organism>
<keyword evidence="3" id="KW-1185">Reference proteome</keyword>
<dbReference type="Proteomes" id="UP000182740">
    <property type="component" value="Unassembled WGS sequence"/>
</dbReference>
<accession>A0A1K1SXJ5</accession>